<dbReference type="EnsemblPlants" id="TraesCS6B02G460000.1">
    <property type="protein sequence ID" value="TraesCS6B02G460000.1"/>
    <property type="gene ID" value="TraesCS6B02G460000"/>
</dbReference>
<evidence type="ECO:0000259" key="7">
    <source>
        <dbReference type="Pfam" id="PF00931"/>
    </source>
</evidence>
<dbReference type="PANTHER" id="PTHR23155">
    <property type="entry name" value="DISEASE RESISTANCE PROTEIN RP"/>
    <property type="match status" value="1"/>
</dbReference>
<evidence type="ECO:0000256" key="5">
    <source>
        <dbReference type="ARBA" id="ARBA00022821"/>
    </source>
</evidence>
<dbReference type="PANTHER" id="PTHR23155:SF1114">
    <property type="entry name" value="OS02G0475500 PROTEIN"/>
    <property type="match status" value="1"/>
</dbReference>
<dbReference type="GO" id="GO:0006952">
    <property type="term" value="P:defense response"/>
    <property type="evidence" value="ECO:0007669"/>
    <property type="project" value="UniProtKB-KW"/>
</dbReference>
<dbReference type="Proteomes" id="UP000019116">
    <property type="component" value="Chromosome 6B"/>
</dbReference>
<reference evidence="11" key="2">
    <citation type="submission" date="2018-10" db="UniProtKB">
        <authorList>
            <consortium name="EnsemblPlants"/>
        </authorList>
    </citation>
    <scope>IDENTIFICATION</scope>
</reference>
<dbReference type="InterPro" id="IPR044974">
    <property type="entry name" value="Disease_R_plants"/>
</dbReference>
<comment type="similarity">
    <text evidence="1">Belongs to the disease resistance NB-LRR family.</text>
</comment>
<name>A0A3B6PVT9_WHEAT</name>
<accession>A0A3B6PVT9</accession>
<organism evidence="11">
    <name type="scientific">Triticum aestivum</name>
    <name type="common">Wheat</name>
    <dbReference type="NCBI Taxonomy" id="4565"/>
    <lineage>
        <taxon>Eukaryota</taxon>
        <taxon>Viridiplantae</taxon>
        <taxon>Streptophyta</taxon>
        <taxon>Embryophyta</taxon>
        <taxon>Tracheophyta</taxon>
        <taxon>Spermatophyta</taxon>
        <taxon>Magnoliopsida</taxon>
        <taxon>Liliopsida</taxon>
        <taxon>Poales</taxon>
        <taxon>Poaceae</taxon>
        <taxon>BOP clade</taxon>
        <taxon>Pooideae</taxon>
        <taxon>Triticodae</taxon>
        <taxon>Triticeae</taxon>
        <taxon>Triticinae</taxon>
        <taxon>Triticum</taxon>
    </lineage>
</organism>
<feature type="domain" description="NB-ARC" evidence="7">
    <location>
        <begin position="209"/>
        <end position="376"/>
    </location>
</feature>
<dbReference type="Pfam" id="PF23559">
    <property type="entry name" value="WHD_DRP"/>
    <property type="match status" value="1"/>
</dbReference>
<dbReference type="Pfam" id="PF00931">
    <property type="entry name" value="NB-ARC"/>
    <property type="match status" value="2"/>
</dbReference>
<evidence type="ECO:0000259" key="8">
    <source>
        <dbReference type="Pfam" id="PF18052"/>
    </source>
</evidence>
<dbReference type="InterPro" id="IPR042197">
    <property type="entry name" value="Apaf_helical"/>
</dbReference>
<evidence type="ECO:0000259" key="10">
    <source>
        <dbReference type="Pfam" id="PF23598"/>
    </source>
</evidence>
<dbReference type="Gene3D" id="1.10.10.10">
    <property type="entry name" value="Winged helix-like DNA-binding domain superfamily/Winged helix DNA-binding domain"/>
    <property type="match status" value="1"/>
</dbReference>
<gene>
    <name evidence="11" type="primary">LOC123140054</name>
</gene>
<dbReference type="InterPro" id="IPR041118">
    <property type="entry name" value="Rx_N"/>
</dbReference>
<keyword evidence="12" id="KW-1185">Reference proteome</keyword>
<dbReference type="SMR" id="A0A3B6PVT9"/>
<dbReference type="GO" id="GO:0051707">
    <property type="term" value="P:response to other organism"/>
    <property type="evidence" value="ECO:0007669"/>
    <property type="project" value="UniProtKB-ARBA"/>
</dbReference>
<feature type="domain" description="Disease resistance R13L4/SHOC-2-like LRR" evidence="10">
    <location>
        <begin position="817"/>
        <end position="917"/>
    </location>
</feature>
<keyword evidence="4" id="KW-0547">Nucleotide-binding</keyword>
<evidence type="ECO:0000256" key="6">
    <source>
        <dbReference type="ARBA" id="ARBA00023054"/>
    </source>
</evidence>
<protein>
    <recommendedName>
        <fullName evidence="13">NB-ARC domain-containing protein</fullName>
    </recommendedName>
</protein>
<dbReference type="InterPro" id="IPR055414">
    <property type="entry name" value="LRR_R13L4/SHOC2-like"/>
</dbReference>
<reference evidence="11" key="1">
    <citation type="submission" date="2018-08" db="EMBL/GenBank/DDBJ databases">
        <authorList>
            <person name="Rossello M."/>
        </authorList>
    </citation>
    <scope>NUCLEOTIDE SEQUENCE [LARGE SCALE GENOMIC DNA]</scope>
    <source>
        <strain evidence="11">cv. Chinese Spring</strain>
    </source>
</reference>
<dbReference type="InterPro" id="IPR058922">
    <property type="entry name" value="WHD_DRP"/>
</dbReference>
<dbReference type="OMA" id="CYESSME"/>
<evidence type="ECO:0000259" key="9">
    <source>
        <dbReference type="Pfam" id="PF23559"/>
    </source>
</evidence>
<dbReference type="Pfam" id="PF18052">
    <property type="entry name" value="Rx_N"/>
    <property type="match status" value="1"/>
</dbReference>
<proteinExistence type="inferred from homology"/>
<evidence type="ECO:0000256" key="4">
    <source>
        <dbReference type="ARBA" id="ARBA00022741"/>
    </source>
</evidence>
<dbReference type="Pfam" id="PF23598">
    <property type="entry name" value="LRR_14"/>
    <property type="match status" value="2"/>
</dbReference>
<evidence type="ECO:0000256" key="1">
    <source>
        <dbReference type="ARBA" id="ARBA00008894"/>
    </source>
</evidence>
<feature type="domain" description="NB-ARC" evidence="7">
    <location>
        <begin position="436"/>
        <end position="609"/>
    </location>
</feature>
<keyword evidence="6" id="KW-0175">Coiled coil</keyword>
<dbReference type="Gene3D" id="3.40.50.300">
    <property type="entry name" value="P-loop containing nucleotide triphosphate hydrolases"/>
    <property type="match status" value="2"/>
</dbReference>
<feature type="domain" description="Disease resistance R13L4/SHOC-2-like LRR" evidence="10">
    <location>
        <begin position="946"/>
        <end position="1183"/>
    </location>
</feature>
<dbReference type="Gene3D" id="3.80.10.10">
    <property type="entry name" value="Ribonuclease Inhibitor"/>
    <property type="match status" value="1"/>
</dbReference>
<dbReference type="AlphaFoldDB" id="A0A3B6PVT9"/>
<evidence type="ECO:0000313" key="11">
    <source>
        <dbReference type="EnsemblPlants" id="TraesCS6B02G460000.1"/>
    </source>
</evidence>
<dbReference type="GO" id="GO:0043531">
    <property type="term" value="F:ADP binding"/>
    <property type="evidence" value="ECO:0007669"/>
    <property type="project" value="InterPro"/>
</dbReference>
<dbReference type="SUPFAM" id="SSF52540">
    <property type="entry name" value="P-loop containing nucleoside triphosphate hydrolases"/>
    <property type="match status" value="2"/>
</dbReference>
<keyword evidence="3" id="KW-0677">Repeat</keyword>
<feature type="domain" description="Disease resistance protein winged helix" evidence="9">
    <location>
        <begin position="700"/>
        <end position="767"/>
    </location>
</feature>
<dbReference type="InterPro" id="IPR002182">
    <property type="entry name" value="NB-ARC"/>
</dbReference>
<dbReference type="PRINTS" id="PR00364">
    <property type="entry name" value="DISEASERSIST"/>
</dbReference>
<dbReference type="InterPro" id="IPR032675">
    <property type="entry name" value="LRR_dom_sf"/>
</dbReference>
<dbReference type="InterPro" id="IPR036388">
    <property type="entry name" value="WH-like_DNA-bd_sf"/>
</dbReference>
<dbReference type="CDD" id="cd14798">
    <property type="entry name" value="RX-CC_like"/>
    <property type="match status" value="1"/>
</dbReference>
<dbReference type="Gramene" id="TraesCS6B02G460000.1">
    <property type="protein sequence ID" value="TraesCS6B02G460000.1"/>
    <property type="gene ID" value="TraesCS6B02G460000"/>
</dbReference>
<evidence type="ECO:0000256" key="3">
    <source>
        <dbReference type="ARBA" id="ARBA00022737"/>
    </source>
</evidence>
<dbReference type="Gramene" id="TraesCS6B03G1273000.1">
    <property type="protein sequence ID" value="TraesCS6B03G1273000.1.CDS"/>
    <property type="gene ID" value="TraesCS6B03G1273000"/>
</dbReference>
<dbReference type="OrthoDB" id="6161812at2759"/>
<dbReference type="SUPFAM" id="SSF52047">
    <property type="entry name" value="RNI-like"/>
    <property type="match status" value="1"/>
</dbReference>
<evidence type="ECO:0000313" key="12">
    <source>
        <dbReference type="Proteomes" id="UP000019116"/>
    </source>
</evidence>
<evidence type="ECO:0008006" key="13">
    <source>
        <dbReference type="Google" id="ProtNLM"/>
    </source>
</evidence>
<keyword evidence="5" id="KW-0611">Plant defense</keyword>
<sequence>MLTGRGREREAQSTPMESTAVSIGKSVLKGALGCAKSAIMEDTAMELGVQHDKAFITDELQMMQSFLMVAHDDEQDDHVNKVVTTWANQVRDVAYDVEDGLKDIVVRIHGQSCWGIPRTLLDRRHVVEQMKELRAKVEDVSQRNACYRLIDGASKAPDLSINTGAADAMLGVDEATRHAMNQHGSRPVIDLAQLIVRDVPGSGSGSGSGQIGVIGVWGTSGTAGHTSIILEAYDNPAIKVQFPCRAWVRVTRPFQPQEFVQSMVEQFQETFVEVADSPLELELEEAKPGRELARQDGVYIINKRYLIVLTDLSTMEEWQQIKACFPENKMGSQIVVSAERVEVASLCPGQKSMVSKLKKLSAEQTIYAFHQQSFQDTTYSSKATSSLVLHHTIENEIQKGQSYSEDDDMTMIQESLTHTSNVLGPVEEFQLIGREKEISDIIELILEHSGTQQQNQVIAVWGKGGVGKSTLINDIYRSQEVNQMFEKHAYVTVLQPFKLERLISSLAFQLDARKVASTKVADFTRVLDRCLQEKSCLIVLDDLSSTMEWDIILPCLLAMNSPSLVILITTRHEDIAKHCCKNTKCIRLLNGLNEKGACDLFTEKVFKDKATDLTKHYPELVEPANLILKKCNGLPLAILTIGGFLAAQPTKTVGEWMKLDRCISLEREMNPKFEGVKTVLLKSYDGLPYYLKSCILYLSIFLEDHIVSRRRLVCRWVAEGYSEDTSTAKRYFMELLERSMILPTQISLCSIQGTNSCQVHDPIRDIIIEKSMQENLVFRLEEGCNSNNQGTFRHLAISSNWDGDKGQFEATMKLSCIRSLTVFGEWRPFYISDKMRFLRVLDLEGTEDLADHHLEHIGNHLHLRYLSLRGCEGIYYLPDSVGNLRQLETLDIKNTRITRLPRTIAKLSKLCQLKAGNEFYIGEERPSLACCVPFASCCAMVIQAYAVKVPVGIGELKSLNTLRCVHLEWENAIIQEIGGLTNLRKLGVFGIDRGNGPEFCSAISGLGRLESLSVRSEVWDLCDILNGMSSPPENLRSLKLLGWMDELPQWIKVLQNLVKIKLESTEVSINDEDMRILGNLPNLSILSIMEKSFQSALPITFHSGLFRSLVRLELVYMDVEVGSLEFEASSMPKLEVLNLRLIDCEISFSGLEFIPSIKEVRLLVVVTPTLIARKENMTEEEAEEEARHREDKVKADMRKQLANNENCPIMNELGPQIVF</sequence>
<feature type="domain" description="Disease resistance N-terminal" evidence="8">
    <location>
        <begin position="29"/>
        <end position="113"/>
    </location>
</feature>
<dbReference type="InterPro" id="IPR027417">
    <property type="entry name" value="P-loop_NTPase"/>
</dbReference>
<keyword evidence="2" id="KW-0433">Leucine-rich repeat</keyword>
<dbReference type="InterPro" id="IPR038005">
    <property type="entry name" value="RX-like_CC"/>
</dbReference>
<evidence type="ECO:0000256" key="2">
    <source>
        <dbReference type="ARBA" id="ARBA00022614"/>
    </source>
</evidence>
<dbReference type="Gene3D" id="1.20.5.4130">
    <property type="match status" value="1"/>
</dbReference>
<dbReference type="STRING" id="4565.A0A3B6PVT9"/>
<dbReference type="Gene3D" id="1.10.8.430">
    <property type="entry name" value="Helical domain of apoptotic protease-activating factors"/>
    <property type="match status" value="1"/>
</dbReference>